<gene>
    <name evidence="1" type="ORF">CDL12_26962</name>
</gene>
<dbReference type="AlphaFoldDB" id="A0A2G9G5E7"/>
<name>A0A2G9G5E7_9LAMI</name>
<protein>
    <submittedName>
        <fullName evidence="1">Uncharacterized protein</fullName>
    </submittedName>
</protein>
<dbReference type="Proteomes" id="UP000231279">
    <property type="component" value="Unassembled WGS sequence"/>
</dbReference>
<evidence type="ECO:0000313" key="1">
    <source>
        <dbReference type="EMBL" id="PIN00534.1"/>
    </source>
</evidence>
<evidence type="ECO:0000313" key="2">
    <source>
        <dbReference type="Proteomes" id="UP000231279"/>
    </source>
</evidence>
<sequence>MEHRCPCICLMPAVGSKISHILCSRDRLASVHEISYINLSFLCMGYEPNKLFEKNCDYNFMEHPSSCICLMPAVGSEISHVMCSRDQPVLVH</sequence>
<comment type="caution">
    <text evidence="1">The sequence shown here is derived from an EMBL/GenBank/DDBJ whole genome shotgun (WGS) entry which is preliminary data.</text>
</comment>
<accession>A0A2G9G5E7</accession>
<proteinExistence type="predicted"/>
<dbReference type="EMBL" id="NKXS01006904">
    <property type="protein sequence ID" value="PIN00534.1"/>
    <property type="molecule type" value="Genomic_DNA"/>
</dbReference>
<reference evidence="2" key="1">
    <citation type="journal article" date="2018" name="Gigascience">
        <title>Genome assembly of the Pink Ipe (Handroanthus impetiginosus, Bignoniaceae), a highly valued, ecologically keystone Neotropical timber forest tree.</title>
        <authorList>
            <person name="Silva-Junior O.B."/>
            <person name="Grattapaglia D."/>
            <person name="Novaes E."/>
            <person name="Collevatti R.G."/>
        </authorList>
    </citation>
    <scope>NUCLEOTIDE SEQUENCE [LARGE SCALE GENOMIC DNA]</scope>
    <source>
        <strain evidence="2">cv. UFG-1</strain>
    </source>
</reference>
<keyword evidence="2" id="KW-1185">Reference proteome</keyword>
<organism evidence="1 2">
    <name type="scientific">Handroanthus impetiginosus</name>
    <dbReference type="NCBI Taxonomy" id="429701"/>
    <lineage>
        <taxon>Eukaryota</taxon>
        <taxon>Viridiplantae</taxon>
        <taxon>Streptophyta</taxon>
        <taxon>Embryophyta</taxon>
        <taxon>Tracheophyta</taxon>
        <taxon>Spermatophyta</taxon>
        <taxon>Magnoliopsida</taxon>
        <taxon>eudicotyledons</taxon>
        <taxon>Gunneridae</taxon>
        <taxon>Pentapetalae</taxon>
        <taxon>asterids</taxon>
        <taxon>lamiids</taxon>
        <taxon>Lamiales</taxon>
        <taxon>Bignoniaceae</taxon>
        <taxon>Crescentiina</taxon>
        <taxon>Tabebuia alliance</taxon>
        <taxon>Handroanthus</taxon>
    </lineage>
</organism>